<dbReference type="EMBL" id="HG793161">
    <property type="protein sequence ID" value="CRL28524.1"/>
    <property type="molecule type" value="Genomic_DNA"/>
</dbReference>
<evidence type="ECO:0000313" key="2">
    <source>
        <dbReference type="Proteomes" id="UP000053732"/>
    </source>
</evidence>
<sequence>MSSLGRIVEAWTDLISTFAIVFPTPPHSTHRLYTRGSM</sequence>
<protein>
    <submittedName>
        <fullName evidence="1">Str. FM013</fullName>
    </submittedName>
</protein>
<name>A0A0G4PQ64_PENC3</name>
<evidence type="ECO:0000313" key="1">
    <source>
        <dbReference type="EMBL" id="CRL28524.1"/>
    </source>
</evidence>
<organism evidence="1 2">
    <name type="scientific">Penicillium camemberti (strain FM 013)</name>
    <dbReference type="NCBI Taxonomy" id="1429867"/>
    <lineage>
        <taxon>Eukaryota</taxon>
        <taxon>Fungi</taxon>
        <taxon>Dikarya</taxon>
        <taxon>Ascomycota</taxon>
        <taxon>Pezizomycotina</taxon>
        <taxon>Eurotiomycetes</taxon>
        <taxon>Eurotiomycetidae</taxon>
        <taxon>Eurotiales</taxon>
        <taxon>Aspergillaceae</taxon>
        <taxon>Penicillium</taxon>
    </lineage>
</organism>
<proteinExistence type="predicted"/>
<keyword evidence="2" id="KW-1185">Reference proteome</keyword>
<dbReference type="AlphaFoldDB" id="A0A0G4PQ64"/>
<gene>
    <name evidence="1" type="ORF">PCAMFM013_S028g000077</name>
</gene>
<accession>A0A0G4PQ64</accession>
<dbReference type="Proteomes" id="UP000053732">
    <property type="component" value="Unassembled WGS sequence"/>
</dbReference>
<reference evidence="1 2" key="1">
    <citation type="journal article" date="2014" name="Nat. Commun.">
        <title>Multiple recent horizontal transfers of a large genomic region in cheese making fungi.</title>
        <authorList>
            <person name="Cheeseman K."/>
            <person name="Ropars J."/>
            <person name="Renault P."/>
            <person name="Dupont J."/>
            <person name="Gouzy J."/>
            <person name="Branca A."/>
            <person name="Abraham A.L."/>
            <person name="Ceppi M."/>
            <person name="Conseiller E."/>
            <person name="Debuchy R."/>
            <person name="Malagnac F."/>
            <person name="Goarin A."/>
            <person name="Silar P."/>
            <person name="Lacoste S."/>
            <person name="Sallet E."/>
            <person name="Bensimon A."/>
            <person name="Giraud T."/>
            <person name="Brygoo Y."/>
        </authorList>
    </citation>
    <scope>NUCLEOTIDE SEQUENCE [LARGE SCALE GENOMIC DNA]</scope>
    <source>
        <strain evidence="2">FM 013</strain>
    </source>
</reference>